<proteinExistence type="predicted"/>
<keyword evidence="2" id="KW-1185">Reference proteome</keyword>
<comment type="caution">
    <text evidence="1">The sequence shown here is derived from an EMBL/GenBank/DDBJ whole genome shotgun (WGS) entry which is preliminary data.</text>
</comment>
<evidence type="ECO:0000313" key="1">
    <source>
        <dbReference type="EMBL" id="RAM66154.1"/>
    </source>
</evidence>
<dbReference type="Proteomes" id="UP000248631">
    <property type="component" value="Unassembled WGS sequence"/>
</dbReference>
<evidence type="ECO:0000313" key="2">
    <source>
        <dbReference type="Proteomes" id="UP000248631"/>
    </source>
</evidence>
<reference evidence="1 2" key="1">
    <citation type="submission" date="2014-12" db="EMBL/GenBank/DDBJ databases">
        <title>Complete genome sequence of Herbaspirillum rubrisubalbicans Os38.</title>
        <authorList>
            <person name="Chen M."/>
            <person name="An Q."/>
        </authorList>
    </citation>
    <scope>NUCLEOTIDE SEQUENCE [LARGE SCALE GENOMIC DNA]</scope>
    <source>
        <strain evidence="1 2">Os38</strain>
    </source>
</reference>
<organism evidence="1 2">
    <name type="scientific">Herbaspirillum rubrisubalbicans</name>
    <dbReference type="NCBI Taxonomy" id="80842"/>
    <lineage>
        <taxon>Bacteria</taxon>
        <taxon>Pseudomonadati</taxon>
        <taxon>Pseudomonadota</taxon>
        <taxon>Betaproteobacteria</taxon>
        <taxon>Burkholderiales</taxon>
        <taxon>Oxalobacteraceae</taxon>
        <taxon>Herbaspirillum</taxon>
    </lineage>
</organism>
<name>A0ABX9C6K3_9BURK</name>
<accession>A0ABX9C6K3</accession>
<sequence length="98" mass="11228">MVLTEKKKGGIMKSTTPSYSYEKLMTEVHCHIEQVTETVRKYIAEGKLDQVKSLAASLWGAFRHWERITRGDQQHGHALELENKIEKLEDEARKASTA</sequence>
<dbReference type="EMBL" id="JUGD01000004">
    <property type="protein sequence ID" value="RAM66154.1"/>
    <property type="molecule type" value="Genomic_DNA"/>
</dbReference>
<protein>
    <submittedName>
        <fullName evidence="1">Uncharacterized protein</fullName>
    </submittedName>
</protein>
<gene>
    <name evidence="1" type="ORF">RB24_04010</name>
</gene>